<evidence type="ECO:0000313" key="6">
    <source>
        <dbReference type="Proteomes" id="UP000054773"/>
    </source>
</evidence>
<dbReference type="Proteomes" id="UP000054773">
    <property type="component" value="Unassembled WGS sequence"/>
</dbReference>
<reference evidence="5 6" key="1">
    <citation type="submission" date="2015-11" db="EMBL/GenBank/DDBJ databases">
        <title>Genomic analysis of 38 Legionella species identifies large and diverse effector repertoires.</title>
        <authorList>
            <person name="Burstein D."/>
            <person name="Amaro F."/>
            <person name="Zusman T."/>
            <person name="Lifshitz Z."/>
            <person name="Cohen O."/>
            <person name="Gilbert J.A."/>
            <person name="Pupko T."/>
            <person name="Shuman H.A."/>
            <person name="Segal G."/>
        </authorList>
    </citation>
    <scope>NUCLEOTIDE SEQUENCE [LARGE SCALE GENOMIC DNA]</scope>
    <source>
        <strain evidence="5 6">SE-32A-C8</strain>
    </source>
</reference>
<keyword evidence="6" id="KW-1185">Reference proteome</keyword>
<dbReference type="RefSeq" id="WP_065230304.1">
    <property type="nucleotide sequence ID" value="NZ_CAAAHY010000019.1"/>
</dbReference>
<name>A0A0W0TFY8_LEGER</name>
<dbReference type="EMBL" id="LNYA01000034">
    <property type="protein sequence ID" value="KTC94483.1"/>
    <property type="molecule type" value="Genomic_DNA"/>
</dbReference>
<evidence type="ECO:0000313" key="5">
    <source>
        <dbReference type="EMBL" id="KTC94483.1"/>
    </source>
</evidence>
<dbReference type="STRING" id="448.Lery_2650"/>
<feature type="domain" description="DUF4785" evidence="4">
    <location>
        <begin position="286"/>
        <end position="390"/>
    </location>
</feature>
<dbReference type="OrthoDB" id="5646881at2"/>
<dbReference type="Pfam" id="PF20942">
    <property type="entry name" value="DUF4785_2nd"/>
    <property type="match status" value="1"/>
</dbReference>
<feature type="chain" id="PRO_5006912967" description="DUF4785 domain-containing protein" evidence="1">
    <location>
        <begin position="20"/>
        <end position="396"/>
    </location>
</feature>
<feature type="domain" description="DUF4785" evidence="2">
    <location>
        <begin position="34"/>
        <end position="176"/>
    </location>
</feature>
<comment type="caution">
    <text evidence="5">The sequence shown here is derived from an EMBL/GenBank/DDBJ whole genome shotgun (WGS) entry which is preliminary data.</text>
</comment>
<sequence length="396" mass="43656">MRATSLLMMSALWAGQSLAFTLPQEAVHPYECAQCESLSHDVLSSDWPTRHLPLGHETMHAQKSNKYSIKTTLHQLSRGVALQTLAPGAIIRVSPAAPDARLNLNFNLETPTHQVFGLKDASALFAKDDGLNDSAFAGESIMAMQLKPELGSGRFILTSDLVKGHEQDAYIIHVFDQGSNAYLTVSTDKARYHYGDELVATFSLRDDAVGYPIDVITANLVTPDGNQRALSLEKVSWDVYQAKVMLRSEKGFHGENWYIEAQVDTDVGGRNVKRQAHTAFSYTIPSAAVRSIKRNNPAEPFNFTAQVEVATGSRYALQAVLFATDDQGKVVPVDTVQSAAWFATGLNELNFSFNPEESTQYKAPYFLGALQLTDYGQLKAVYEYSQLIPLQQIGQE</sequence>
<organism evidence="5 6">
    <name type="scientific">Legionella erythra</name>
    <dbReference type="NCBI Taxonomy" id="448"/>
    <lineage>
        <taxon>Bacteria</taxon>
        <taxon>Pseudomonadati</taxon>
        <taxon>Pseudomonadota</taxon>
        <taxon>Gammaproteobacteria</taxon>
        <taxon>Legionellales</taxon>
        <taxon>Legionellaceae</taxon>
        <taxon>Legionella</taxon>
    </lineage>
</organism>
<dbReference type="InterPro" id="IPR048296">
    <property type="entry name" value="DUF4785_central"/>
</dbReference>
<dbReference type="InterPro" id="IPR031979">
    <property type="entry name" value="DUF4785_N"/>
</dbReference>
<evidence type="ECO:0008006" key="7">
    <source>
        <dbReference type="Google" id="ProtNLM"/>
    </source>
</evidence>
<dbReference type="Pfam" id="PF20943">
    <property type="entry name" value="DUF4785_3rd"/>
    <property type="match status" value="1"/>
</dbReference>
<proteinExistence type="predicted"/>
<dbReference type="AlphaFoldDB" id="A0A0W0TFY8"/>
<accession>A0A0W0TFY8</accession>
<protein>
    <recommendedName>
        <fullName evidence="7">DUF4785 domain-containing protein</fullName>
    </recommendedName>
</protein>
<evidence type="ECO:0000259" key="3">
    <source>
        <dbReference type="Pfam" id="PF20942"/>
    </source>
</evidence>
<dbReference type="Gene3D" id="2.60.40.1930">
    <property type="match status" value="1"/>
</dbReference>
<gene>
    <name evidence="5" type="ORF">Lery_2650</name>
</gene>
<feature type="domain" description="DUF4785" evidence="3">
    <location>
        <begin position="179"/>
        <end position="283"/>
    </location>
</feature>
<feature type="signal peptide" evidence="1">
    <location>
        <begin position="1"/>
        <end position="19"/>
    </location>
</feature>
<evidence type="ECO:0000259" key="2">
    <source>
        <dbReference type="Pfam" id="PF16024"/>
    </source>
</evidence>
<evidence type="ECO:0000256" key="1">
    <source>
        <dbReference type="SAM" id="SignalP"/>
    </source>
</evidence>
<dbReference type="InterPro" id="IPR048295">
    <property type="entry name" value="DUF4785_C"/>
</dbReference>
<evidence type="ECO:0000259" key="4">
    <source>
        <dbReference type="Pfam" id="PF20943"/>
    </source>
</evidence>
<dbReference type="Gene3D" id="2.60.120.1370">
    <property type="match status" value="1"/>
</dbReference>
<keyword evidence="1" id="KW-0732">Signal</keyword>
<dbReference type="Pfam" id="PF16024">
    <property type="entry name" value="DUF4785_1st"/>
    <property type="match status" value="1"/>
</dbReference>
<dbReference type="PATRIC" id="fig|448.7.peg.2781"/>